<evidence type="ECO:0000256" key="4">
    <source>
        <dbReference type="ARBA" id="ARBA00022741"/>
    </source>
</evidence>
<evidence type="ECO:0000313" key="10">
    <source>
        <dbReference type="EMBL" id="TQM43305.1"/>
    </source>
</evidence>
<dbReference type="SMART" id="SM00220">
    <property type="entry name" value="S_TKc"/>
    <property type="match status" value="1"/>
</dbReference>
<feature type="domain" description="Protein kinase" evidence="9">
    <location>
        <begin position="43"/>
        <end position="295"/>
    </location>
</feature>
<evidence type="ECO:0000256" key="7">
    <source>
        <dbReference type="PROSITE-ProRule" id="PRU10141"/>
    </source>
</evidence>
<dbReference type="PANTHER" id="PTHR43671">
    <property type="entry name" value="SERINE/THREONINE-PROTEIN KINASE NEK"/>
    <property type="match status" value="1"/>
</dbReference>
<evidence type="ECO:0000256" key="3">
    <source>
        <dbReference type="ARBA" id="ARBA00022679"/>
    </source>
</evidence>
<keyword evidence="10" id="KW-0723">Serine/threonine-protein kinase</keyword>
<feature type="compositionally biased region" description="Basic residues" evidence="8">
    <location>
        <begin position="298"/>
        <end position="310"/>
    </location>
</feature>
<dbReference type="EC" id="2.7.11.1" evidence="2"/>
<protein>
    <recommendedName>
        <fullName evidence="2">non-specific serine/threonine protein kinase</fullName>
        <ecNumber evidence="2">2.7.11.1</ecNumber>
    </recommendedName>
</protein>
<feature type="region of interest" description="Disordered" evidence="8">
    <location>
        <begin position="298"/>
        <end position="337"/>
    </location>
</feature>
<evidence type="ECO:0000256" key="2">
    <source>
        <dbReference type="ARBA" id="ARBA00012513"/>
    </source>
</evidence>
<proteinExistence type="inferred from homology"/>
<dbReference type="PROSITE" id="PS00108">
    <property type="entry name" value="PROTEIN_KINASE_ST"/>
    <property type="match status" value="1"/>
</dbReference>
<dbReference type="InterPro" id="IPR017441">
    <property type="entry name" value="Protein_kinase_ATP_BS"/>
</dbReference>
<dbReference type="InterPro" id="IPR000719">
    <property type="entry name" value="Prot_kinase_dom"/>
</dbReference>
<evidence type="ECO:0000256" key="1">
    <source>
        <dbReference type="ARBA" id="ARBA00010886"/>
    </source>
</evidence>
<keyword evidence="4 7" id="KW-0547">Nucleotide-binding</keyword>
<dbReference type="OrthoDB" id="9762169at2"/>
<evidence type="ECO:0000256" key="5">
    <source>
        <dbReference type="ARBA" id="ARBA00022777"/>
    </source>
</evidence>
<dbReference type="Pfam" id="PF00069">
    <property type="entry name" value="Pkinase"/>
    <property type="match status" value="1"/>
</dbReference>
<sequence>MCVGCSEYALDCAGNGACVEPREDAETALPPAAASPRLIGQRYELGPVVGSGASADVFRGRDLRERVPVAIKLFRHTSGPAQARRHRTEITVLARLQHSGLVRFRDAGTEQGRLFVVTDLVEGPSLAERICRGPAMRPAAVRRLGRRLAIALSYVHDRGVVHRDVKPANILLERGLRPRLADFGIARVLDRTATTANGAIVGTAAYLAPEQVRGQPVGPEADVYALGLVLLEALTGRREYTGGQIETALVRLHRPPRVPEKLPSDLAELLPAMTLDDPRQRPAAASVATALTPWRVSLRGKRRRSERGRHRSTELRGHHRLHEQGPATPTVFPGAES</sequence>
<comment type="caution">
    <text evidence="10">The sequence shown here is derived from an EMBL/GenBank/DDBJ whole genome shotgun (WGS) entry which is preliminary data.</text>
</comment>
<dbReference type="PANTHER" id="PTHR43671:SF13">
    <property type="entry name" value="SERINE_THREONINE-PROTEIN KINASE NEK2"/>
    <property type="match status" value="1"/>
</dbReference>
<keyword evidence="11" id="KW-1185">Reference proteome</keyword>
<evidence type="ECO:0000256" key="8">
    <source>
        <dbReference type="SAM" id="MobiDB-lite"/>
    </source>
</evidence>
<evidence type="ECO:0000256" key="6">
    <source>
        <dbReference type="ARBA" id="ARBA00022840"/>
    </source>
</evidence>
<dbReference type="CDD" id="cd14014">
    <property type="entry name" value="STKc_PknB_like"/>
    <property type="match status" value="1"/>
</dbReference>
<evidence type="ECO:0000313" key="11">
    <source>
        <dbReference type="Proteomes" id="UP000319818"/>
    </source>
</evidence>
<name>A0A543GB46_9PSEU</name>
<dbReference type="InterPro" id="IPR011009">
    <property type="entry name" value="Kinase-like_dom_sf"/>
</dbReference>
<feature type="binding site" evidence="7">
    <location>
        <position position="72"/>
    </location>
    <ligand>
        <name>ATP</name>
        <dbReference type="ChEBI" id="CHEBI:30616"/>
    </ligand>
</feature>
<accession>A0A543GB46</accession>
<evidence type="ECO:0000259" key="9">
    <source>
        <dbReference type="PROSITE" id="PS50011"/>
    </source>
</evidence>
<gene>
    <name evidence="10" type="ORF">FB388_0649</name>
</gene>
<dbReference type="SUPFAM" id="SSF56112">
    <property type="entry name" value="Protein kinase-like (PK-like)"/>
    <property type="match status" value="1"/>
</dbReference>
<comment type="similarity">
    <text evidence="1">Belongs to the protein kinase superfamily. NEK Ser/Thr protein kinase family. NIMA subfamily.</text>
</comment>
<reference evidence="10 11" key="1">
    <citation type="submission" date="2019-06" db="EMBL/GenBank/DDBJ databases">
        <title>Sequencing the genomes of 1000 actinobacteria strains.</title>
        <authorList>
            <person name="Klenk H.-P."/>
        </authorList>
    </citation>
    <scope>NUCLEOTIDE SEQUENCE [LARGE SCALE GENOMIC DNA]</scope>
    <source>
        <strain evidence="10 11">DSM 45511</strain>
    </source>
</reference>
<dbReference type="Gene3D" id="1.10.510.10">
    <property type="entry name" value="Transferase(Phosphotransferase) domain 1"/>
    <property type="match status" value="1"/>
</dbReference>
<dbReference type="PROSITE" id="PS50011">
    <property type="entry name" value="PROTEIN_KINASE_DOM"/>
    <property type="match status" value="1"/>
</dbReference>
<dbReference type="Proteomes" id="UP000319818">
    <property type="component" value="Unassembled WGS sequence"/>
</dbReference>
<keyword evidence="5 10" id="KW-0418">Kinase</keyword>
<dbReference type="AlphaFoldDB" id="A0A543GB46"/>
<dbReference type="PROSITE" id="PS00107">
    <property type="entry name" value="PROTEIN_KINASE_ATP"/>
    <property type="match status" value="1"/>
</dbReference>
<dbReference type="InterPro" id="IPR050660">
    <property type="entry name" value="NEK_Ser/Thr_kinase"/>
</dbReference>
<dbReference type="EMBL" id="VFPH01000001">
    <property type="protein sequence ID" value="TQM43305.1"/>
    <property type="molecule type" value="Genomic_DNA"/>
</dbReference>
<dbReference type="GO" id="GO:0005524">
    <property type="term" value="F:ATP binding"/>
    <property type="evidence" value="ECO:0007669"/>
    <property type="project" value="UniProtKB-UniRule"/>
</dbReference>
<keyword evidence="3" id="KW-0808">Transferase</keyword>
<dbReference type="InterPro" id="IPR008271">
    <property type="entry name" value="Ser/Thr_kinase_AS"/>
</dbReference>
<organism evidence="10 11">
    <name type="scientific">Pseudonocardia cypriaca</name>
    <dbReference type="NCBI Taxonomy" id="882449"/>
    <lineage>
        <taxon>Bacteria</taxon>
        <taxon>Bacillati</taxon>
        <taxon>Actinomycetota</taxon>
        <taxon>Actinomycetes</taxon>
        <taxon>Pseudonocardiales</taxon>
        <taxon>Pseudonocardiaceae</taxon>
        <taxon>Pseudonocardia</taxon>
    </lineage>
</organism>
<dbReference type="GO" id="GO:0004674">
    <property type="term" value="F:protein serine/threonine kinase activity"/>
    <property type="evidence" value="ECO:0007669"/>
    <property type="project" value="UniProtKB-KW"/>
</dbReference>
<keyword evidence="6 7" id="KW-0067">ATP-binding</keyword>